<dbReference type="PANTHER" id="PTHR30032">
    <property type="entry name" value="N-ACETYLMURAMOYL-L-ALANINE AMIDASE-RELATED"/>
    <property type="match status" value="1"/>
</dbReference>
<dbReference type="Proteomes" id="UP000031449">
    <property type="component" value="Chromosome"/>
</dbReference>
<evidence type="ECO:0008006" key="4">
    <source>
        <dbReference type="Google" id="ProtNLM"/>
    </source>
</evidence>
<dbReference type="HOGENOM" id="CLU_028455_0_0_9"/>
<name>A0A0B5ATY3_9BACL</name>
<feature type="chain" id="PRO_5002113421" description="N-acetylmuramoyl-L-alanine amidase" evidence="1">
    <location>
        <begin position="24"/>
        <end position="323"/>
    </location>
</feature>
<protein>
    <recommendedName>
        <fullName evidence="4">N-acetylmuramoyl-L-alanine amidase</fullName>
    </recommendedName>
</protein>
<evidence type="ECO:0000313" key="3">
    <source>
        <dbReference type="Proteomes" id="UP000031449"/>
    </source>
</evidence>
<keyword evidence="1" id="KW-0732">Signal</keyword>
<proteinExistence type="predicted"/>
<dbReference type="AlphaFoldDB" id="A0A0B5ATY3"/>
<dbReference type="KEGG" id="jeo:JMA_28600"/>
<sequence length="323" mass="34692">MKRTIAISLILAAGITTLSSVHAADSDKVYRVGGEDRYETSALMSYEGWDTSKHAVLATGSSYPDALSATPLAYQYDAPLLLTRTNALPASIKDELLRLKVEKVFLIGGQAAISGNVESTLSKMNIEVVRISGNDRYETSVKIAETLDYNNDYVIASGQGFADALSIAPVAARLEAPILLTKKDEVPSVVESYINETDFLQIPYIIGGKEVITDTAAKAIGNHERISGADRYETNSEIVSEFADQGILDMDYPFIATGTDFPDALSASALAAGSFNGVILTHPEKPKSVTVDMINKYSDLVAMYMITGGKSSVSDQAIDQLIK</sequence>
<evidence type="ECO:0000256" key="1">
    <source>
        <dbReference type="SAM" id="SignalP"/>
    </source>
</evidence>
<accession>A0A0B5ATY3</accession>
<dbReference type="BioCyc" id="JESP1508404:G14D9-12141-MONOMER"/>
<reference evidence="2 3" key="1">
    <citation type="submission" date="2014-08" db="EMBL/GenBank/DDBJ databases">
        <title>Complete genome of a marine bacteria Jeotgalibacillus malaysiensis.</title>
        <authorList>
            <person name="Yaakop A.S."/>
            <person name="Chan K.-G."/>
            <person name="Goh K.M."/>
        </authorList>
    </citation>
    <scope>NUCLEOTIDE SEQUENCE [LARGE SCALE GENOMIC DNA]</scope>
    <source>
        <strain evidence="2 3">D5</strain>
    </source>
</reference>
<dbReference type="EMBL" id="CP009416">
    <property type="protein sequence ID" value="AJD92177.1"/>
    <property type="molecule type" value="Genomic_DNA"/>
</dbReference>
<evidence type="ECO:0000313" key="2">
    <source>
        <dbReference type="EMBL" id="AJD92177.1"/>
    </source>
</evidence>
<gene>
    <name evidence="2" type="ORF">JMA_28600</name>
</gene>
<dbReference type="PANTHER" id="PTHR30032:SF8">
    <property type="entry name" value="GERMINATION-SPECIFIC N-ACETYLMURAMOYL-L-ALANINE AMIDASE"/>
    <property type="match status" value="1"/>
</dbReference>
<dbReference type="Pfam" id="PF04122">
    <property type="entry name" value="CW_binding_2"/>
    <property type="match status" value="3"/>
</dbReference>
<dbReference type="FunFam" id="3.40.50.12090:FF:000001">
    <property type="entry name" value="Cell surface protein"/>
    <property type="match status" value="1"/>
</dbReference>
<dbReference type="InterPro" id="IPR007253">
    <property type="entry name" value="Cell_wall-bd_2"/>
</dbReference>
<dbReference type="STRING" id="1508404.JMA_28600"/>
<feature type="signal peptide" evidence="1">
    <location>
        <begin position="1"/>
        <end position="23"/>
    </location>
</feature>
<organism evidence="2 3">
    <name type="scientific">Jeotgalibacillus malaysiensis</name>
    <dbReference type="NCBI Taxonomy" id="1508404"/>
    <lineage>
        <taxon>Bacteria</taxon>
        <taxon>Bacillati</taxon>
        <taxon>Bacillota</taxon>
        <taxon>Bacilli</taxon>
        <taxon>Bacillales</taxon>
        <taxon>Caryophanaceae</taxon>
        <taxon>Jeotgalibacillus</taxon>
    </lineage>
</organism>
<dbReference type="Gene3D" id="3.40.50.12090">
    <property type="match status" value="2"/>
</dbReference>
<dbReference type="InterPro" id="IPR051922">
    <property type="entry name" value="Bact_Sporulation_Assoc"/>
</dbReference>
<keyword evidence="3" id="KW-1185">Reference proteome</keyword>